<gene>
    <name evidence="2" type="ORF">SAMN02745243_03267</name>
</gene>
<evidence type="ECO:0000256" key="1">
    <source>
        <dbReference type="PROSITE-ProRule" id="PRU00339"/>
    </source>
</evidence>
<dbReference type="SUPFAM" id="SSF48452">
    <property type="entry name" value="TPR-like"/>
    <property type="match status" value="1"/>
</dbReference>
<feature type="repeat" description="TPR" evidence="1">
    <location>
        <begin position="51"/>
        <end position="84"/>
    </location>
</feature>
<organism evidence="2 3">
    <name type="scientific">Hespellia stercorisuis DSM 15480</name>
    <dbReference type="NCBI Taxonomy" id="1121950"/>
    <lineage>
        <taxon>Bacteria</taxon>
        <taxon>Bacillati</taxon>
        <taxon>Bacillota</taxon>
        <taxon>Clostridia</taxon>
        <taxon>Lachnospirales</taxon>
        <taxon>Lachnospiraceae</taxon>
        <taxon>Hespellia</taxon>
    </lineage>
</organism>
<proteinExistence type="predicted"/>
<accession>A0A1M6TL14</accession>
<dbReference type="EMBL" id="FQZY01000060">
    <property type="protein sequence ID" value="SHK57685.1"/>
    <property type="molecule type" value="Genomic_DNA"/>
</dbReference>
<evidence type="ECO:0000313" key="2">
    <source>
        <dbReference type="EMBL" id="SHK57685.1"/>
    </source>
</evidence>
<reference evidence="2 3" key="1">
    <citation type="submission" date="2016-11" db="EMBL/GenBank/DDBJ databases">
        <authorList>
            <person name="Jaros S."/>
            <person name="Januszkiewicz K."/>
            <person name="Wedrychowicz H."/>
        </authorList>
    </citation>
    <scope>NUCLEOTIDE SEQUENCE [LARGE SCALE GENOMIC DNA]</scope>
    <source>
        <strain evidence="2 3">DSM 15480</strain>
    </source>
</reference>
<sequence length="181" mass="21587">MRLQYIYTRVAYKKIRARYIRVFGINTLEDDLELLQFALREYELQKKRVQYNTFFDIGEYFRHHNQYIKAVENYSIALNFSKKNHDLNLETMSRLGLVLCNISQQLNAHIIIDSLRDILKDCTGSNLYTNSIFVEIILDIVQNNKLNKETENKLKSIGINWGDDEFYFEYSDINNIHLILM</sequence>
<dbReference type="PROSITE" id="PS50005">
    <property type="entry name" value="TPR"/>
    <property type="match status" value="1"/>
</dbReference>
<keyword evidence="1" id="KW-0802">TPR repeat</keyword>
<evidence type="ECO:0008006" key="4">
    <source>
        <dbReference type="Google" id="ProtNLM"/>
    </source>
</evidence>
<protein>
    <recommendedName>
        <fullName evidence="4">Tetratricopeptide repeat-containing protein</fullName>
    </recommendedName>
</protein>
<dbReference type="Proteomes" id="UP000184301">
    <property type="component" value="Unassembled WGS sequence"/>
</dbReference>
<dbReference type="InterPro" id="IPR011990">
    <property type="entry name" value="TPR-like_helical_dom_sf"/>
</dbReference>
<dbReference type="AlphaFoldDB" id="A0A1M6TL14"/>
<name>A0A1M6TL14_9FIRM</name>
<evidence type="ECO:0000313" key="3">
    <source>
        <dbReference type="Proteomes" id="UP000184301"/>
    </source>
</evidence>
<dbReference type="InterPro" id="IPR019734">
    <property type="entry name" value="TPR_rpt"/>
</dbReference>
<keyword evidence="3" id="KW-1185">Reference proteome</keyword>